<dbReference type="PANTHER" id="PTHR46401">
    <property type="entry name" value="GLYCOSYLTRANSFERASE WBBK-RELATED"/>
    <property type="match status" value="1"/>
</dbReference>
<dbReference type="InterPro" id="IPR028098">
    <property type="entry name" value="Glyco_trans_4-like_N"/>
</dbReference>
<dbReference type="Proteomes" id="UP001208054">
    <property type="component" value="Unassembled WGS sequence"/>
</dbReference>
<accession>A0ABT2XBW1</accession>
<feature type="domain" description="Glycosyl transferase family 1" evidence="2">
    <location>
        <begin position="162"/>
        <end position="315"/>
    </location>
</feature>
<keyword evidence="5" id="KW-1185">Reference proteome</keyword>
<sequence>MVQAVLKNNEFYFDDRWDGPTGIGRYCRELKRRFTRGSSLPLRGNPAGSLDVVRLTAFMLFNRRARVVSPGFTAPLVGLSRFVLSVHDLNHVDTDHNSGFLKRLYYRVVLQRACRKAAVVLTVSEFSKRRILNWSGASSERVVVVGNGVSEVFLSSVKNDVTRDAGRGYVLCVGNRKMHKNEHAAVRALAALEDYPDLTLLFSGEPCDELVSLVLQLGLQDRVRFFGFASEAQLAALYANASLLLFASHYEGFGLPAVEAMATGCPVIASRTTALGEVCGDAAVLVSPESDEEIVSAVRAVLSSIDLRIELKEKGLRRSADFSWTAVHLRSEVAVDKAFGF</sequence>
<dbReference type="PANTHER" id="PTHR46401:SF2">
    <property type="entry name" value="GLYCOSYLTRANSFERASE WBBK-RELATED"/>
    <property type="match status" value="1"/>
</dbReference>
<evidence type="ECO:0000256" key="1">
    <source>
        <dbReference type="ARBA" id="ARBA00022679"/>
    </source>
</evidence>
<dbReference type="RefSeq" id="WP_197610795.1">
    <property type="nucleotide sequence ID" value="NZ_JAHWBK010000002.1"/>
</dbReference>
<dbReference type="EMBL" id="JAHWBK010000002">
    <property type="protein sequence ID" value="MCV0323431.1"/>
    <property type="molecule type" value="Genomic_DNA"/>
</dbReference>
<evidence type="ECO:0000259" key="3">
    <source>
        <dbReference type="Pfam" id="PF13439"/>
    </source>
</evidence>
<comment type="caution">
    <text evidence="4">The sequence shown here is derived from an EMBL/GenBank/DDBJ whole genome shotgun (WGS) entry which is preliminary data.</text>
</comment>
<evidence type="ECO:0000313" key="5">
    <source>
        <dbReference type="Proteomes" id="UP001208054"/>
    </source>
</evidence>
<evidence type="ECO:0000313" key="4">
    <source>
        <dbReference type="EMBL" id="MCV0323431.1"/>
    </source>
</evidence>
<dbReference type="Pfam" id="PF13439">
    <property type="entry name" value="Glyco_transf_4"/>
    <property type="match status" value="1"/>
</dbReference>
<dbReference type="SUPFAM" id="SSF53756">
    <property type="entry name" value="UDP-Glycosyltransferase/glycogen phosphorylase"/>
    <property type="match status" value="1"/>
</dbReference>
<dbReference type="CDD" id="cd03809">
    <property type="entry name" value="GT4_MtfB-like"/>
    <property type="match status" value="1"/>
</dbReference>
<dbReference type="Pfam" id="PF00534">
    <property type="entry name" value="Glycos_transf_1"/>
    <property type="match status" value="1"/>
</dbReference>
<dbReference type="Gene3D" id="3.40.50.2000">
    <property type="entry name" value="Glycogen Phosphorylase B"/>
    <property type="match status" value="2"/>
</dbReference>
<dbReference type="InterPro" id="IPR001296">
    <property type="entry name" value="Glyco_trans_1"/>
</dbReference>
<proteinExistence type="predicted"/>
<evidence type="ECO:0000259" key="2">
    <source>
        <dbReference type="Pfam" id="PF00534"/>
    </source>
</evidence>
<feature type="domain" description="Glycosyltransferase subfamily 4-like N-terminal" evidence="3">
    <location>
        <begin position="38"/>
        <end position="149"/>
    </location>
</feature>
<protein>
    <submittedName>
        <fullName evidence="4">Glycosyltransferase family 4 protein</fullName>
    </submittedName>
</protein>
<keyword evidence="1" id="KW-0808">Transferase</keyword>
<organism evidence="4 5">
    <name type="scientific">Stenotrophomonas riyadhensis</name>
    <dbReference type="NCBI Taxonomy" id="2859893"/>
    <lineage>
        <taxon>Bacteria</taxon>
        <taxon>Pseudomonadati</taxon>
        <taxon>Pseudomonadota</taxon>
        <taxon>Gammaproteobacteria</taxon>
        <taxon>Lysobacterales</taxon>
        <taxon>Lysobacteraceae</taxon>
        <taxon>Stenotrophomonas</taxon>
    </lineage>
</organism>
<gene>
    <name evidence="4" type="ORF">KYJ44_03795</name>
</gene>
<name>A0ABT2XBW1_9GAMM</name>
<reference evidence="4 5" key="1">
    <citation type="submission" date="2021-07" db="EMBL/GenBank/DDBJ databases">
        <title>Clinical implication of Pseudomonas aeruginosa: further insight on the antimicrobial resistance.</title>
        <authorList>
            <person name="Macori G."/>
            <person name="Fanning S."/>
            <person name="Alqahtani A."/>
        </authorList>
    </citation>
    <scope>NUCLEOTIDE SEQUENCE [LARGE SCALE GENOMIC DNA]</scope>
    <source>
        <strain evidence="4 5">CFS3442</strain>
    </source>
</reference>